<dbReference type="SUPFAM" id="SSF52540">
    <property type="entry name" value="P-loop containing nucleoside triphosphate hydrolases"/>
    <property type="match status" value="1"/>
</dbReference>
<evidence type="ECO:0000256" key="6">
    <source>
        <dbReference type="ARBA" id="ARBA00022989"/>
    </source>
</evidence>
<feature type="transmembrane region" description="Helical" evidence="9">
    <location>
        <begin position="490"/>
        <end position="509"/>
    </location>
</feature>
<dbReference type="PANTHER" id="PTHR32309:SF13">
    <property type="entry name" value="FERRIC ENTEROBACTIN TRANSPORT PROTEIN FEPE"/>
    <property type="match status" value="1"/>
</dbReference>
<dbReference type="InterPro" id="IPR033756">
    <property type="entry name" value="YlxH/NBP35"/>
</dbReference>
<sequence length="778" mass="87011">MQQLVNMNEPDESEGLSLGDVFYKFLPYWPLFALLVAIGMTSAWLYLRYKRPVYQTTAVLLIKDDKNTSANTDLIDALDMFGSKKNVENEVEVLQSKTLMQEVVKNLHLYAPITIEGRVTNQSGYESCPIVIEAKDPDSIKVAQKIPFSYNEALQSIHIGKNDFPLNRWVSTSFGVLEFLPNKYYHFTGKIDEPNDFYFSLLRVKNTANSILGSITISASSKESSVINLSIKGEDPKRGEDILNELLQVYNEAAILDKNMLAANTLKFVEDRLKFVSNDLDSVERQLQSFKARNKITDISAQGQIFLQTVATNDQKISDLNMQLAVLDQVENYVKSKEGMGGIVPATLGVADPSLTNLIQKLSDLELQYSQTKKIVPDNNPSIIALLDAINKLKPGILENINSQRTNLLAARDDLSSTNSSYTSMLKTIPEKERELLGISRQQAIKNNIYTFLLQKREETTLSYASAVADSRVIDKAETSDVPVSPKKSLIYFIVFVGSLAFGIAAISIKTMLTRSIQDRAEIEKYTDIPFLGEVNYDRSKSAIVIAEGKRSFIAEQFRQLRTSLGYMGIDETHKRILITSSISGEGKSFIAINLGISLALMGKKVALLELDLRKPKLSEQFGISRHVGLSNYLIGKLPVENLMKSTGIDNLFLAPAGPIPPNPSELISNGKLQELLSYLGETLDYIIMDTAPINPVTDAFIISPLADVTLFIIRHDYTPKMFLKKLEQQHKKDALKNPAIVYNGIRGKGVNKYGYGYGYGYTEEENETSWLKKIFRR</sequence>
<dbReference type="Pfam" id="PF02706">
    <property type="entry name" value="Wzz"/>
    <property type="match status" value="1"/>
</dbReference>
<evidence type="ECO:0000256" key="3">
    <source>
        <dbReference type="ARBA" id="ARBA00022692"/>
    </source>
</evidence>
<dbReference type="EC" id="2.7.10.2" evidence="12"/>
<organism evidence="12 13">
    <name type="scientific">Ginsengibacter hankyongi</name>
    <dbReference type="NCBI Taxonomy" id="2607284"/>
    <lineage>
        <taxon>Bacteria</taxon>
        <taxon>Pseudomonadati</taxon>
        <taxon>Bacteroidota</taxon>
        <taxon>Chitinophagia</taxon>
        <taxon>Chitinophagales</taxon>
        <taxon>Chitinophagaceae</taxon>
        <taxon>Ginsengibacter</taxon>
    </lineage>
</organism>
<evidence type="ECO:0000256" key="2">
    <source>
        <dbReference type="ARBA" id="ARBA00022475"/>
    </source>
</evidence>
<gene>
    <name evidence="12" type="ORF">FW778_05480</name>
</gene>
<dbReference type="RefSeq" id="WP_150413597.1">
    <property type="nucleotide sequence ID" value="NZ_VYQF01000001.1"/>
</dbReference>
<evidence type="ECO:0000259" key="10">
    <source>
        <dbReference type="Pfam" id="PF02706"/>
    </source>
</evidence>
<keyword evidence="4" id="KW-0547">Nucleotide-binding</keyword>
<keyword evidence="8" id="KW-0175">Coiled coil</keyword>
<keyword evidence="6 9" id="KW-1133">Transmembrane helix</keyword>
<protein>
    <submittedName>
        <fullName evidence="12">Polysaccharide biosynthesis tyrosine autokinase</fullName>
        <ecNumber evidence="12">2.7.10.2</ecNumber>
    </submittedName>
</protein>
<feature type="domain" description="Tyrosine-protein kinase G-rich" evidence="11">
    <location>
        <begin position="433"/>
        <end position="512"/>
    </location>
</feature>
<dbReference type="InterPro" id="IPR032807">
    <property type="entry name" value="GNVR"/>
</dbReference>
<dbReference type="InterPro" id="IPR005702">
    <property type="entry name" value="Wzc-like_C"/>
</dbReference>
<keyword evidence="12" id="KW-0418">Kinase</keyword>
<dbReference type="AlphaFoldDB" id="A0A5J5INA7"/>
<comment type="subcellular location">
    <subcellularLocation>
        <location evidence="1">Cell membrane</location>
        <topology evidence="1">Multi-pass membrane protein</topology>
    </subcellularLocation>
</comment>
<keyword evidence="5" id="KW-0067">ATP-binding</keyword>
<proteinExistence type="predicted"/>
<accession>A0A5J5INA7</accession>
<dbReference type="EMBL" id="VYQF01000001">
    <property type="protein sequence ID" value="KAA9041477.1"/>
    <property type="molecule type" value="Genomic_DNA"/>
</dbReference>
<evidence type="ECO:0000256" key="4">
    <source>
        <dbReference type="ARBA" id="ARBA00022741"/>
    </source>
</evidence>
<dbReference type="InterPro" id="IPR027417">
    <property type="entry name" value="P-loop_NTPase"/>
</dbReference>
<keyword evidence="12" id="KW-0808">Transferase</keyword>
<reference evidence="12 13" key="1">
    <citation type="submission" date="2019-09" db="EMBL/GenBank/DDBJ databases">
        <title>Draft genome sequence of Ginsengibacter sp. BR5-29.</title>
        <authorList>
            <person name="Im W.-T."/>
        </authorList>
    </citation>
    <scope>NUCLEOTIDE SEQUENCE [LARGE SCALE GENOMIC DNA]</scope>
    <source>
        <strain evidence="12 13">BR5-29</strain>
    </source>
</reference>
<dbReference type="InterPro" id="IPR050445">
    <property type="entry name" value="Bact_polysacc_biosynth/exp"/>
</dbReference>
<dbReference type="Pfam" id="PF13807">
    <property type="entry name" value="GNVR"/>
    <property type="match status" value="1"/>
</dbReference>
<dbReference type="GO" id="GO:0005524">
    <property type="term" value="F:ATP binding"/>
    <property type="evidence" value="ECO:0007669"/>
    <property type="project" value="UniProtKB-KW"/>
</dbReference>
<evidence type="ECO:0000256" key="7">
    <source>
        <dbReference type="ARBA" id="ARBA00023136"/>
    </source>
</evidence>
<evidence type="ECO:0000259" key="11">
    <source>
        <dbReference type="Pfam" id="PF13807"/>
    </source>
</evidence>
<dbReference type="NCBIfam" id="TIGR01007">
    <property type="entry name" value="eps_fam"/>
    <property type="match status" value="1"/>
</dbReference>
<name>A0A5J5INA7_9BACT</name>
<dbReference type="Pfam" id="PF10609">
    <property type="entry name" value="ParA"/>
    <property type="match status" value="1"/>
</dbReference>
<feature type="transmembrane region" description="Helical" evidence="9">
    <location>
        <begin position="28"/>
        <end position="47"/>
    </location>
</feature>
<dbReference type="Gene3D" id="3.40.50.300">
    <property type="entry name" value="P-loop containing nucleotide triphosphate hydrolases"/>
    <property type="match status" value="1"/>
</dbReference>
<feature type="domain" description="Polysaccharide chain length determinant N-terminal" evidence="10">
    <location>
        <begin position="26"/>
        <end position="107"/>
    </location>
</feature>
<dbReference type="Proteomes" id="UP000326903">
    <property type="component" value="Unassembled WGS sequence"/>
</dbReference>
<evidence type="ECO:0000313" key="13">
    <source>
        <dbReference type="Proteomes" id="UP000326903"/>
    </source>
</evidence>
<feature type="coiled-coil region" evidence="8">
    <location>
        <begin position="266"/>
        <end position="293"/>
    </location>
</feature>
<evidence type="ECO:0000256" key="1">
    <source>
        <dbReference type="ARBA" id="ARBA00004651"/>
    </source>
</evidence>
<dbReference type="GO" id="GO:0005886">
    <property type="term" value="C:plasma membrane"/>
    <property type="evidence" value="ECO:0007669"/>
    <property type="project" value="UniProtKB-SubCell"/>
</dbReference>
<keyword evidence="2" id="KW-1003">Cell membrane</keyword>
<keyword evidence="3 9" id="KW-0812">Transmembrane</keyword>
<keyword evidence="13" id="KW-1185">Reference proteome</keyword>
<dbReference type="CDD" id="cd05387">
    <property type="entry name" value="BY-kinase"/>
    <property type="match status" value="1"/>
</dbReference>
<evidence type="ECO:0000256" key="9">
    <source>
        <dbReference type="SAM" id="Phobius"/>
    </source>
</evidence>
<keyword evidence="7 9" id="KW-0472">Membrane</keyword>
<comment type="caution">
    <text evidence="12">The sequence shown here is derived from an EMBL/GenBank/DDBJ whole genome shotgun (WGS) entry which is preliminary data.</text>
</comment>
<dbReference type="GO" id="GO:0004715">
    <property type="term" value="F:non-membrane spanning protein tyrosine kinase activity"/>
    <property type="evidence" value="ECO:0007669"/>
    <property type="project" value="UniProtKB-EC"/>
</dbReference>
<dbReference type="InterPro" id="IPR003856">
    <property type="entry name" value="LPS_length_determ_N"/>
</dbReference>
<evidence type="ECO:0000256" key="8">
    <source>
        <dbReference type="SAM" id="Coils"/>
    </source>
</evidence>
<evidence type="ECO:0000256" key="5">
    <source>
        <dbReference type="ARBA" id="ARBA00022840"/>
    </source>
</evidence>
<evidence type="ECO:0000313" key="12">
    <source>
        <dbReference type="EMBL" id="KAA9041477.1"/>
    </source>
</evidence>
<dbReference type="PANTHER" id="PTHR32309">
    <property type="entry name" value="TYROSINE-PROTEIN KINASE"/>
    <property type="match status" value="1"/>
</dbReference>